<sequence>MRQGLRLFLALTAVGLVFVLYRSSFSGSIKSLSVFRWQYLVLALALVLLDWVLAGLRIYVFAVRLRPGISFTGCVRAGLANIFMGGVTPSQTGGGPGQIFVLYKEGMPVFNAMVVSFLGAFLGTVLFLPLCSLLFLVLFDPVAVDFRLHYLLLGSLAVFIFLIALAAAGLVDPALVKRAVRSAAAAVPPLKRVLERKGYLDAADRLVDRYNSMMRFFLAEGKSAFAIGFILSAAIYINKFTIAWVVLRGMGIAAPYTEVIYTQLVLIMIFYFAPSPGAAGLAEISAAEVMKGIVPAASAGAYVLLWRLFTLLIGLCAGALVMVRYFYRGRMEEEARDTGNSSN</sequence>
<protein>
    <submittedName>
        <fullName evidence="7">Flippase-like domain-containing protein</fullName>
    </submittedName>
</protein>
<dbReference type="EMBL" id="DSEC01000278">
    <property type="protein sequence ID" value="HER43593.1"/>
    <property type="molecule type" value="Genomic_DNA"/>
</dbReference>
<dbReference type="Proteomes" id="UP000886069">
    <property type="component" value="Unassembled WGS sequence"/>
</dbReference>
<evidence type="ECO:0000256" key="3">
    <source>
        <dbReference type="ARBA" id="ARBA00022692"/>
    </source>
</evidence>
<dbReference type="GO" id="GO:0005886">
    <property type="term" value="C:plasma membrane"/>
    <property type="evidence" value="ECO:0007669"/>
    <property type="project" value="UniProtKB-SubCell"/>
</dbReference>
<dbReference type="NCBIfam" id="TIGR00374">
    <property type="entry name" value="flippase-like domain"/>
    <property type="match status" value="1"/>
</dbReference>
<evidence type="ECO:0000256" key="5">
    <source>
        <dbReference type="ARBA" id="ARBA00023136"/>
    </source>
</evidence>
<feature type="transmembrane region" description="Helical" evidence="6">
    <location>
        <begin position="109"/>
        <end position="138"/>
    </location>
</feature>
<feature type="transmembrane region" description="Helical" evidence="6">
    <location>
        <begin position="224"/>
        <end position="247"/>
    </location>
</feature>
<keyword evidence="4 6" id="KW-1133">Transmembrane helix</keyword>
<organism evidence="7">
    <name type="scientific">Eiseniibacteriota bacterium</name>
    <dbReference type="NCBI Taxonomy" id="2212470"/>
    <lineage>
        <taxon>Bacteria</taxon>
        <taxon>Candidatus Eiseniibacteriota</taxon>
    </lineage>
</organism>
<feature type="transmembrane region" description="Helical" evidence="6">
    <location>
        <begin position="36"/>
        <end position="56"/>
    </location>
</feature>
<dbReference type="InterPro" id="IPR022791">
    <property type="entry name" value="L-PG_synthase/AglD"/>
</dbReference>
<evidence type="ECO:0000256" key="1">
    <source>
        <dbReference type="ARBA" id="ARBA00004651"/>
    </source>
</evidence>
<evidence type="ECO:0000256" key="4">
    <source>
        <dbReference type="ARBA" id="ARBA00022989"/>
    </source>
</evidence>
<keyword evidence="3 6" id="KW-0812">Transmembrane</keyword>
<dbReference type="AlphaFoldDB" id="A0A7V2F3L1"/>
<gene>
    <name evidence="7" type="ORF">ENO08_03950</name>
</gene>
<proteinExistence type="predicted"/>
<keyword evidence="2" id="KW-1003">Cell membrane</keyword>
<accession>A0A7V2F3L1</accession>
<reference evidence="7" key="1">
    <citation type="journal article" date="2020" name="mSystems">
        <title>Genome- and Community-Level Interaction Insights into Carbon Utilization and Element Cycling Functions of Hydrothermarchaeota in Hydrothermal Sediment.</title>
        <authorList>
            <person name="Zhou Z."/>
            <person name="Liu Y."/>
            <person name="Xu W."/>
            <person name="Pan J."/>
            <person name="Luo Z.H."/>
            <person name="Li M."/>
        </authorList>
    </citation>
    <scope>NUCLEOTIDE SEQUENCE [LARGE SCALE GENOMIC DNA]</scope>
    <source>
        <strain evidence="7">SpSt-1233</strain>
    </source>
</reference>
<evidence type="ECO:0000256" key="6">
    <source>
        <dbReference type="SAM" id="Phobius"/>
    </source>
</evidence>
<comment type="caution">
    <text evidence="7">The sequence shown here is derived from an EMBL/GenBank/DDBJ whole genome shotgun (WGS) entry which is preliminary data.</text>
</comment>
<comment type="subcellular location">
    <subcellularLocation>
        <location evidence="1">Cell membrane</location>
        <topology evidence="1">Multi-pass membrane protein</topology>
    </subcellularLocation>
</comment>
<feature type="transmembrane region" description="Helical" evidence="6">
    <location>
        <begin position="259"/>
        <end position="284"/>
    </location>
</feature>
<keyword evidence="5 6" id="KW-0472">Membrane</keyword>
<feature type="transmembrane region" description="Helical" evidence="6">
    <location>
        <begin position="304"/>
        <end position="327"/>
    </location>
</feature>
<evidence type="ECO:0000256" key="2">
    <source>
        <dbReference type="ARBA" id="ARBA00022475"/>
    </source>
</evidence>
<feature type="transmembrane region" description="Helical" evidence="6">
    <location>
        <begin position="150"/>
        <end position="171"/>
    </location>
</feature>
<dbReference type="PANTHER" id="PTHR37693">
    <property type="entry name" value="PHOSPHATIDYLGLYCEROL LYSYLTRANSFERASE"/>
    <property type="match status" value="1"/>
</dbReference>
<evidence type="ECO:0000313" key="7">
    <source>
        <dbReference type="EMBL" id="HER43593.1"/>
    </source>
</evidence>
<dbReference type="Pfam" id="PF03706">
    <property type="entry name" value="LPG_synthase_TM"/>
    <property type="match status" value="1"/>
</dbReference>
<name>A0A7V2F3L1_UNCEI</name>
<dbReference type="PANTHER" id="PTHR37693:SF1">
    <property type="entry name" value="INTEGRAL MEMBRANE PROTEIN"/>
    <property type="match status" value="1"/>
</dbReference>